<evidence type="ECO:0000313" key="7">
    <source>
        <dbReference type="EMBL" id="HIU13573.1"/>
    </source>
</evidence>
<accession>A0A9D1KZH8</accession>
<protein>
    <recommendedName>
        <fullName evidence="5">Rqc2 homolog RqcH</fullName>
        <shortName evidence="5">RqcH</shortName>
    </recommendedName>
</protein>
<keyword evidence="1 5" id="KW-0820">tRNA-binding</keyword>
<dbReference type="FunFam" id="2.30.310.10:FF:000004">
    <property type="entry name" value="Fibronectin-binding protein A"/>
    <property type="match status" value="1"/>
</dbReference>
<reference evidence="7" key="2">
    <citation type="journal article" date="2021" name="PeerJ">
        <title>Extensive microbial diversity within the chicken gut microbiome revealed by metagenomics and culture.</title>
        <authorList>
            <person name="Gilroy R."/>
            <person name="Ravi A."/>
            <person name="Getino M."/>
            <person name="Pursley I."/>
            <person name="Horton D.L."/>
            <person name="Alikhan N.F."/>
            <person name="Baker D."/>
            <person name="Gharbi K."/>
            <person name="Hall N."/>
            <person name="Watson M."/>
            <person name="Adriaenssens E.M."/>
            <person name="Foster-Nyarko E."/>
            <person name="Jarju S."/>
            <person name="Secka A."/>
            <person name="Antonio M."/>
            <person name="Oren A."/>
            <person name="Chaudhuri R.R."/>
            <person name="La Ragione R."/>
            <person name="Hildebrand F."/>
            <person name="Pallen M.J."/>
        </authorList>
    </citation>
    <scope>NUCLEOTIDE SEQUENCE</scope>
    <source>
        <strain evidence="7">CHK195-11698</strain>
    </source>
</reference>
<evidence type="ECO:0000256" key="4">
    <source>
        <dbReference type="ARBA" id="ARBA00022917"/>
    </source>
</evidence>
<keyword evidence="2 5" id="KW-0699">rRNA-binding</keyword>
<dbReference type="InterPro" id="IPR043682">
    <property type="entry name" value="RqcH_bacterial"/>
</dbReference>
<dbReference type="GO" id="GO:0043023">
    <property type="term" value="F:ribosomal large subunit binding"/>
    <property type="evidence" value="ECO:0007669"/>
    <property type="project" value="UniProtKB-UniRule"/>
</dbReference>
<proteinExistence type="inferred from homology"/>
<dbReference type="HAMAP" id="MF_00844_B">
    <property type="entry name" value="RqcH_B"/>
    <property type="match status" value="1"/>
</dbReference>
<comment type="subunit">
    <text evidence="5">Associates with stalled 50S ribosomal subunits. Binds to RqcP.</text>
</comment>
<dbReference type="GO" id="GO:0019843">
    <property type="term" value="F:rRNA binding"/>
    <property type="evidence" value="ECO:0007669"/>
    <property type="project" value="UniProtKB-UniRule"/>
</dbReference>
<dbReference type="InterPro" id="IPR008532">
    <property type="entry name" value="NFACT_RNA-bd"/>
</dbReference>
<dbReference type="Pfam" id="PF05833">
    <property type="entry name" value="NFACT_N"/>
    <property type="match status" value="1"/>
</dbReference>
<dbReference type="Pfam" id="PF05670">
    <property type="entry name" value="NFACT-R_1"/>
    <property type="match status" value="1"/>
</dbReference>
<evidence type="ECO:0000256" key="3">
    <source>
        <dbReference type="ARBA" id="ARBA00022884"/>
    </source>
</evidence>
<evidence type="ECO:0000259" key="6">
    <source>
        <dbReference type="Pfam" id="PF05670"/>
    </source>
</evidence>
<feature type="domain" description="NFACT RNA-binding" evidence="6">
    <location>
        <begin position="432"/>
        <end position="519"/>
    </location>
</feature>
<dbReference type="PANTHER" id="PTHR15239">
    <property type="entry name" value="NUCLEAR EXPORT MEDIATOR FACTOR NEMF"/>
    <property type="match status" value="1"/>
</dbReference>
<comment type="similarity">
    <text evidence="5">Belongs to the NEMF family.</text>
</comment>
<reference evidence="7" key="1">
    <citation type="submission" date="2020-10" db="EMBL/GenBank/DDBJ databases">
        <authorList>
            <person name="Gilroy R."/>
        </authorList>
    </citation>
    <scope>NUCLEOTIDE SEQUENCE</scope>
    <source>
        <strain evidence="7">CHK195-11698</strain>
    </source>
</reference>
<evidence type="ECO:0000256" key="1">
    <source>
        <dbReference type="ARBA" id="ARBA00022555"/>
    </source>
</evidence>
<dbReference type="Gene3D" id="2.30.310.10">
    <property type="entry name" value="ibrinogen binding protein from staphylococcus aureus domain"/>
    <property type="match status" value="1"/>
</dbReference>
<evidence type="ECO:0000256" key="2">
    <source>
        <dbReference type="ARBA" id="ARBA00022730"/>
    </source>
</evidence>
<dbReference type="PANTHER" id="PTHR15239:SF6">
    <property type="entry name" value="RIBOSOME QUALITY CONTROL COMPLEX SUBUNIT NEMF"/>
    <property type="match status" value="1"/>
</dbReference>
<dbReference type="GO" id="GO:1990112">
    <property type="term" value="C:RQC complex"/>
    <property type="evidence" value="ECO:0007669"/>
    <property type="project" value="TreeGrafter"/>
</dbReference>
<dbReference type="EMBL" id="DVMJ01000051">
    <property type="protein sequence ID" value="HIU13573.1"/>
    <property type="molecule type" value="Genomic_DNA"/>
</dbReference>
<dbReference type="GO" id="GO:0000049">
    <property type="term" value="F:tRNA binding"/>
    <property type="evidence" value="ECO:0007669"/>
    <property type="project" value="UniProtKB-UniRule"/>
</dbReference>
<keyword evidence="4 5" id="KW-0648">Protein biosynthesis</keyword>
<dbReference type="GO" id="GO:0072344">
    <property type="term" value="P:rescue of stalled ribosome"/>
    <property type="evidence" value="ECO:0007669"/>
    <property type="project" value="UniProtKB-UniRule"/>
</dbReference>
<dbReference type="AlphaFoldDB" id="A0A9D1KZH8"/>
<comment type="function">
    <text evidence="5">Key component of the ribosome quality control system (RQC), a ribosome-associated complex that mediates the extraction of incompletely synthesized nascent chains from stalled ribosomes and their subsequent degradation. RqcH recruits Ala-charged tRNA, and with RqcP directs the elongation of stalled nascent chains on 50S ribosomal subunits, leading to non-templated C-terminal alanine extensions (Ala tail). The Ala tail promotes nascent chain degradation. May add between 1 and at least 8 Ala residues. Binds to stalled 50S ribosomal subunits.</text>
</comment>
<gene>
    <name evidence="5" type="primary">rqcH</name>
    <name evidence="7" type="ORF">IAD15_05835</name>
</gene>
<dbReference type="Proteomes" id="UP000824175">
    <property type="component" value="Unassembled WGS sequence"/>
</dbReference>
<evidence type="ECO:0000256" key="5">
    <source>
        <dbReference type="HAMAP-Rule" id="MF_00844"/>
    </source>
</evidence>
<dbReference type="Gene3D" id="3.40.970.40">
    <property type="entry name" value="fibrinogen binding protein from staphylococcus aureus domain like"/>
    <property type="match status" value="1"/>
</dbReference>
<name>A0A9D1KZH8_9FIRM</name>
<dbReference type="InterPro" id="IPR051608">
    <property type="entry name" value="RQC_Subunit_NEMF"/>
</dbReference>
<organism evidence="7 8">
    <name type="scientific">Candidatus Fimiplasma intestinipullorum</name>
    <dbReference type="NCBI Taxonomy" id="2840825"/>
    <lineage>
        <taxon>Bacteria</taxon>
        <taxon>Bacillati</taxon>
        <taxon>Bacillota</taxon>
        <taxon>Clostridia</taxon>
        <taxon>Eubacteriales</taxon>
        <taxon>Candidatus Fimiplasma</taxon>
    </lineage>
</organism>
<sequence>MSFDGIVMNRYVRALNEALITGKVSRIYQVSNYELLIHIRAKGKNVKLLLSAHPSYARFSLTTMDYPTPPMPSQLVMSLRKHLEGAFIKEIRQLGLERIAMMTFLGRNEMGDDTHLTLYLEIMGKHSNIILVRQDGTIIDAIKRINPEMSQVRIVQPGARYEYPPLFDHKKDPHHFEGQAYDKMYLDWSGMSPVLAKELTYRQEKGEDVKEVLTKVFQSDHLYIAQNAPKEEFHLIPLTHLSAHFSKEPLYDGLDHFYAEKDEKDRIKQQTSDLKHFLHNEWQKNTNKIYKLEQTLFESTNSEDLRLKGELLYSYLDQIQKGMTQITVENYYDNTPLTIELDPRFDGKTNAKRYFSRYTKAKNSISILQEQIEKTKNEIDYFDGMLAMMENAGYYDALEMKEELESLGYLHKKKHAKGPKQKKKMPHFESWIAKDGTEIWIGKNNLQNDFLTFKHARKQYYWFHVKDMPGSHVIVCQDTLDEYLIRLAANLAALYSKAAYSSSVPVNYAKVQSLKKAPGGIPGKVILSHYKTIYIDPDPAVRETLTKKGA</sequence>
<comment type="caution">
    <text evidence="7">The sequence shown here is derived from an EMBL/GenBank/DDBJ whole genome shotgun (WGS) entry which is preliminary data.</text>
</comment>
<keyword evidence="3 5" id="KW-0694">RNA-binding</keyword>
<evidence type="ECO:0000313" key="8">
    <source>
        <dbReference type="Proteomes" id="UP000824175"/>
    </source>
</evidence>